<feature type="region of interest" description="Disordered" evidence="5">
    <location>
        <begin position="30"/>
        <end position="49"/>
    </location>
</feature>
<dbReference type="InterPro" id="IPR013083">
    <property type="entry name" value="Znf_RING/FYVE/PHD"/>
</dbReference>
<evidence type="ECO:0000313" key="7">
    <source>
        <dbReference type="Proteomes" id="UP000887561"/>
    </source>
</evidence>
<evidence type="ECO:0000256" key="2">
    <source>
        <dbReference type="ARBA" id="ARBA00022448"/>
    </source>
</evidence>
<dbReference type="FunFam" id="2.70.50.40:FF:000003">
    <property type="entry name" value="UNC119 homologue, putative"/>
    <property type="match status" value="1"/>
</dbReference>
<evidence type="ECO:0000259" key="6">
    <source>
        <dbReference type="Pfam" id="PF05351"/>
    </source>
</evidence>
<dbReference type="WBParaSite" id="scaffold199_cov183.g466">
    <property type="protein sequence ID" value="scaffold199_cov183.g466"/>
    <property type="gene ID" value="scaffold199_cov183.g466"/>
</dbReference>
<keyword evidence="3" id="KW-0653">Protein transport</keyword>
<accession>A0A915LYR2</accession>
<dbReference type="PANTHER" id="PTHR12951:SF1">
    <property type="entry name" value="PROTEIN UNC-119 HOMOLOG"/>
    <property type="match status" value="1"/>
</dbReference>
<evidence type="ECO:0000313" key="8">
    <source>
        <dbReference type="WBParaSite" id="scaffold199_cov183.g466"/>
    </source>
</evidence>
<feature type="compositionally biased region" description="Acidic residues" evidence="5">
    <location>
        <begin position="438"/>
        <end position="447"/>
    </location>
</feature>
<feature type="region of interest" description="Disordered" evidence="5">
    <location>
        <begin position="432"/>
        <end position="471"/>
    </location>
</feature>
<dbReference type="AlphaFoldDB" id="A0A915LYR2"/>
<dbReference type="InterPro" id="IPR008015">
    <property type="entry name" value="PDED_dom"/>
</dbReference>
<dbReference type="InterPro" id="IPR037036">
    <property type="entry name" value="PDED_dom_sf"/>
</dbReference>
<dbReference type="Gene3D" id="3.30.40.10">
    <property type="entry name" value="Zinc/RING finger domain, C3HC4 (zinc finger)"/>
    <property type="match status" value="1"/>
</dbReference>
<evidence type="ECO:0000256" key="4">
    <source>
        <dbReference type="ARBA" id="ARBA00023121"/>
    </source>
</evidence>
<comment type="similarity">
    <text evidence="1">Belongs to the PDE6D/unc-119 family.</text>
</comment>
<evidence type="ECO:0000256" key="5">
    <source>
        <dbReference type="SAM" id="MobiDB-lite"/>
    </source>
</evidence>
<dbReference type="Gene3D" id="2.70.50.40">
    <property type="entry name" value="GMP phosphodiesterase, delta subunit"/>
    <property type="match status" value="1"/>
</dbReference>
<reference evidence="8" key="1">
    <citation type="submission" date="2022-11" db="UniProtKB">
        <authorList>
            <consortium name="WormBaseParasite"/>
        </authorList>
    </citation>
    <scope>IDENTIFICATION</scope>
</reference>
<feature type="domain" description="GMP phosphodiesterase delta subunit" evidence="6">
    <location>
        <begin position="407"/>
        <end position="572"/>
    </location>
</feature>
<keyword evidence="4" id="KW-0446">Lipid-binding</keyword>
<dbReference type="GO" id="GO:0008289">
    <property type="term" value="F:lipid binding"/>
    <property type="evidence" value="ECO:0007669"/>
    <property type="project" value="UniProtKB-KW"/>
</dbReference>
<organism evidence="7 8">
    <name type="scientific">Meloidogyne javanica</name>
    <name type="common">Root-knot nematode worm</name>
    <dbReference type="NCBI Taxonomy" id="6303"/>
    <lineage>
        <taxon>Eukaryota</taxon>
        <taxon>Metazoa</taxon>
        <taxon>Ecdysozoa</taxon>
        <taxon>Nematoda</taxon>
        <taxon>Chromadorea</taxon>
        <taxon>Rhabditida</taxon>
        <taxon>Tylenchina</taxon>
        <taxon>Tylenchomorpha</taxon>
        <taxon>Tylenchoidea</taxon>
        <taxon>Meloidogynidae</taxon>
        <taxon>Meloidogyninae</taxon>
        <taxon>Meloidogyne</taxon>
        <taxon>Meloidogyne incognita group</taxon>
    </lineage>
</organism>
<dbReference type="InterPro" id="IPR011011">
    <property type="entry name" value="Znf_FYVE_PHD"/>
</dbReference>
<protein>
    <submittedName>
        <fullName evidence="8">GMP phosphodiesterase delta subunit domain-containing protein</fullName>
    </submittedName>
</protein>
<dbReference type="InterPro" id="IPR051519">
    <property type="entry name" value="PDE6D_unc-119_myristoyl-bd"/>
</dbReference>
<feature type="compositionally biased region" description="Polar residues" evidence="5">
    <location>
        <begin position="30"/>
        <end position="48"/>
    </location>
</feature>
<dbReference type="PANTHER" id="PTHR12951">
    <property type="entry name" value="RETINAL PROTEIN 4"/>
    <property type="match status" value="1"/>
</dbReference>
<dbReference type="SUPFAM" id="SSF81296">
    <property type="entry name" value="E set domains"/>
    <property type="match status" value="1"/>
</dbReference>
<dbReference type="Proteomes" id="UP000887561">
    <property type="component" value="Unplaced"/>
</dbReference>
<name>A0A915LYR2_MELJA</name>
<evidence type="ECO:0000256" key="1">
    <source>
        <dbReference type="ARBA" id="ARBA00008102"/>
    </source>
</evidence>
<evidence type="ECO:0000256" key="3">
    <source>
        <dbReference type="ARBA" id="ARBA00022927"/>
    </source>
</evidence>
<dbReference type="GO" id="GO:0060271">
    <property type="term" value="P:cilium assembly"/>
    <property type="evidence" value="ECO:0007669"/>
    <property type="project" value="TreeGrafter"/>
</dbReference>
<sequence length="579" mass="67443">MSFVYESKHRNVSIIYDKDAGLSLDIEKTFQSPQQKRSTNSSGRSSPDGNYCCSCLDPQQREDYHNKIFIRFLIKNRYKNKTLRDLAKAMRSLNSREFSLGSLGVDDCYYKLPFDELFNLKNDQNSAKKSCFYCRRLEEKHVISCDFCHAKFCFDCLTPPLTACSNERFMCPLHVEKFVDSHLVNSLRVTDRIALWKEHNKLDKPEPLAVFYDFCTKLQNERDQKANEDDPNICLEGAGKIEKIPKRIGKNLKFGKTTFESEPIDWTEYKAPCNIYNDNVVPIFHPDLLNTKLPIYAALQLLSGADLIEEKSLKNYLIPIQSKFVTIGSGLSLKNNCIDLSRFSSCRQVLMQRILIFFDKKMPNLNGNQEIIRGPISEAELHEKEFVTPEDVLRLNCVTEGFLCRPEDNIYDIEFVRFKVRDIDSETVLFEINKPDENDSATEDDTNSQEQATENNNGGEEEGTDNHDDEKTFTPRFIRYYFKPSHIGATMEFVVGDKPVSNFRMIERHYFRDRLLKSFDFDFGFIIPNSRNSCEHIYHMPRLSDSLIEEMLNNPFETKSDSFYFVDNRLIMVYLLNFF</sequence>
<dbReference type="InterPro" id="IPR014756">
    <property type="entry name" value="Ig_E-set"/>
</dbReference>
<dbReference type="GO" id="GO:0005929">
    <property type="term" value="C:cilium"/>
    <property type="evidence" value="ECO:0007669"/>
    <property type="project" value="TreeGrafter"/>
</dbReference>
<dbReference type="SUPFAM" id="SSF57903">
    <property type="entry name" value="FYVE/PHD zinc finger"/>
    <property type="match status" value="1"/>
</dbReference>
<proteinExistence type="inferred from homology"/>
<dbReference type="Pfam" id="PF05351">
    <property type="entry name" value="GMP_PDE_delta"/>
    <property type="match status" value="1"/>
</dbReference>
<dbReference type="GO" id="GO:0007399">
    <property type="term" value="P:nervous system development"/>
    <property type="evidence" value="ECO:0007669"/>
    <property type="project" value="TreeGrafter"/>
</dbReference>
<keyword evidence="2" id="KW-0813">Transport</keyword>
<keyword evidence="7" id="KW-1185">Reference proteome</keyword>
<dbReference type="GO" id="GO:0042953">
    <property type="term" value="P:lipoprotein transport"/>
    <property type="evidence" value="ECO:0007669"/>
    <property type="project" value="TreeGrafter"/>
</dbReference>